<dbReference type="EMBL" id="CAJOAZ010028345">
    <property type="protein sequence ID" value="CAF4416873.1"/>
    <property type="molecule type" value="Genomic_DNA"/>
</dbReference>
<dbReference type="AlphaFoldDB" id="A0A820QBZ6"/>
<dbReference type="Proteomes" id="UP000663844">
    <property type="component" value="Unassembled WGS sequence"/>
</dbReference>
<organism evidence="2 3">
    <name type="scientific">Adineta steineri</name>
    <dbReference type="NCBI Taxonomy" id="433720"/>
    <lineage>
        <taxon>Eukaryota</taxon>
        <taxon>Metazoa</taxon>
        <taxon>Spiralia</taxon>
        <taxon>Gnathifera</taxon>
        <taxon>Rotifera</taxon>
        <taxon>Eurotatoria</taxon>
        <taxon>Bdelloidea</taxon>
        <taxon>Adinetida</taxon>
        <taxon>Adinetidae</taxon>
        <taxon>Adineta</taxon>
    </lineage>
</organism>
<evidence type="ECO:0000313" key="3">
    <source>
        <dbReference type="Proteomes" id="UP000663844"/>
    </source>
</evidence>
<name>A0A820QBZ6_9BILA</name>
<protein>
    <submittedName>
        <fullName evidence="2">Uncharacterized protein</fullName>
    </submittedName>
</protein>
<proteinExistence type="predicted"/>
<evidence type="ECO:0000313" key="2">
    <source>
        <dbReference type="EMBL" id="CAF4416873.1"/>
    </source>
</evidence>
<gene>
    <name evidence="2" type="ORF">OXD698_LOCUS52391</name>
</gene>
<feature type="non-terminal residue" evidence="2">
    <location>
        <position position="1"/>
    </location>
</feature>
<accession>A0A820QBZ6</accession>
<sequence>MQMSGTHDYYGSVRRAAHGGRNSHIHDLSSNYYGASIIQNQPQRKPIVNGSNNNNFGHHSISDNDQ</sequence>
<evidence type="ECO:0000256" key="1">
    <source>
        <dbReference type="SAM" id="MobiDB-lite"/>
    </source>
</evidence>
<reference evidence="2" key="1">
    <citation type="submission" date="2021-02" db="EMBL/GenBank/DDBJ databases">
        <authorList>
            <person name="Nowell W R."/>
        </authorList>
    </citation>
    <scope>NUCLEOTIDE SEQUENCE</scope>
</reference>
<feature type="compositionally biased region" description="Low complexity" evidence="1">
    <location>
        <begin position="49"/>
        <end position="59"/>
    </location>
</feature>
<comment type="caution">
    <text evidence="2">The sequence shown here is derived from an EMBL/GenBank/DDBJ whole genome shotgun (WGS) entry which is preliminary data.</text>
</comment>
<feature type="region of interest" description="Disordered" evidence="1">
    <location>
        <begin position="36"/>
        <end position="66"/>
    </location>
</feature>